<feature type="domain" description="Thioredoxin-like fold" evidence="1">
    <location>
        <begin position="348"/>
        <end position="436"/>
    </location>
</feature>
<evidence type="ECO:0000313" key="2">
    <source>
        <dbReference type="EMBL" id="QAA80759.1"/>
    </source>
</evidence>
<dbReference type="InterPro" id="IPR036249">
    <property type="entry name" value="Thioredoxin-like_sf"/>
</dbReference>
<gene>
    <name evidence="2" type="ORF">EI546_02995</name>
</gene>
<sequence length="461" mass="53964">MVKKLLPFIFVFFALFSCKKKDESSDRVTWIGGQIVNPKLDYIIFAQGKHVLDTVKLDSNNFFLYRTDKIKEGLYTLRHNETQVFYIQPGDSLLLHLNTLEFDESLAYSGKGAAQNNLLMDLYLKNERENKFLPKWYTLSPKEFTMKIDSIKAEKKAEYQDFLIRNQVSEGFKEVAEASIKYDYFSKKELYAMANRSRLDILGDDYFDYRKNIDFDKEKLRYYYPYYRFLNRYFNSMLIAKYPPGVDRNSYNFSVDKIKAIDSVISNDSIKNSLLRYTAYRYLFCAKDSIQEKEFLDLFTSLNNNAKHTGEIEKLTKATIRLSGGNLIPDVQLVSMGNNIKNIRQVVNRPTVLYFWTYDNPGQARMVHNRAAELKSKYPEYDFLGINTDPNFKKWRNLVQNMKLDESQEFQLENLAESEKVLVLSTISKAIILDKNSVILDGNTNMFNSNFEQLLLGLLNR</sequence>
<organism evidence="2 3">
    <name type="scientific">Aequorivita ciconiae</name>
    <dbReference type="NCBI Taxonomy" id="2494375"/>
    <lineage>
        <taxon>Bacteria</taxon>
        <taxon>Pseudomonadati</taxon>
        <taxon>Bacteroidota</taxon>
        <taxon>Flavobacteriia</taxon>
        <taxon>Flavobacteriales</taxon>
        <taxon>Flavobacteriaceae</taxon>
        <taxon>Aequorivita</taxon>
    </lineage>
</organism>
<dbReference type="OrthoDB" id="1146847at2"/>
<dbReference type="AlphaFoldDB" id="A0A410G0I4"/>
<protein>
    <recommendedName>
        <fullName evidence="1">Thioredoxin-like fold domain-containing protein</fullName>
    </recommendedName>
</protein>
<dbReference type="SUPFAM" id="SSF52833">
    <property type="entry name" value="Thioredoxin-like"/>
    <property type="match status" value="1"/>
</dbReference>
<dbReference type="EMBL" id="CP034951">
    <property type="protein sequence ID" value="QAA80759.1"/>
    <property type="molecule type" value="Genomic_DNA"/>
</dbReference>
<dbReference type="PROSITE" id="PS51257">
    <property type="entry name" value="PROKAR_LIPOPROTEIN"/>
    <property type="match status" value="1"/>
</dbReference>
<dbReference type="Pfam" id="PF13905">
    <property type="entry name" value="Thioredoxin_8"/>
    <property type="match status" value="1"/>
</dbReference>
<name>A0A410G0I4_9FLAO</name>
<keyword evidence="3" id="KW-1185">Reference proteome</keyword>
<dbReference type="InterPro" id="IPR012336">
    <property type="entry name" value="Thioredoxin-like_fold"/>
</dbReference>
<accession>A0A410G0I4</accession>
<proteinExistence type="predicted"/>
<evidence type="ECO:0000313" key="3">
    <source>
        <dbReference type="Proteomes" id="UP000285517"/>
    </source>
</evidence>
<dbReference type="KEGG" id="aev:EI546_02995"/>
<evidence type="ECO:0000259" key="1">
    <source>
        <dbReference type="Pfam" id="PF13905"/>
    </source>
</evidence>
<reference evidence="2 3" key="1">
    <citation type="submission" date="2019-01" db="EMBL/GenBank/DDBJ databases">
        <title>Complete genome sequencing of Aequorivita sp. H23M31.</title>
        <authorList>
            <person name="Bae J.-W."/>
        </authorList>
    </citation>
    <scope>NUCLEOTIDE SEQUENCE [LARGE SCALE GENOMIC DNA]</scope>
    <source>
        <strain evidence="2 3">H23M31</strain>
    </source>
</reference>
<dbReference type="RefSeq" id="WP_128249154.1">
    <property type="nucleotide sequence ID" value="NZ_CP034951.1"/>
</dbReference>
<dbReference type="Gene3D" id="3.40.30.10">
    <property type="entry name" value="Glutaredoxin"/>
    <property type="match status" value="1"/>
</dbReference>
<dbReference type="Proteomes" id="UP000285517">
    <property type="component" value="Chromosome"/>
</dbReference>